<dbReference type="SMART" id="SM00331">
    <property type="entry name" value="PP2C_SIG"/>
    <property type="match status" value="1"/>
</dbReference>
<gene>
    <name evidence="3" type="ORF">ACFVKH_03420</name>
</gene>
<dbReference type="InterPro" id="IPR001932">
    <property type="entry name" value="PPM-type_phosphatase-like_dom"/>
</dbReference>
<protein>
    <submittedName>
        <fullName evidence="3">Serine/threonine phosphatase</fullName>
    </submittedName>
</protein>
<keyword evidence="4" id="KW-1185">Reference proteome</keyword>
<dbReference type="SUPFAM" id="SSF81606">
    <property type="entry name" value="PP2C-like"/>
    <property type="match status" value="1"/>
</dbReference>
<evidence type="ECO:0000313" key="4">
    <source>
        <dbReference type="Proteomes" id="UP001600165"/>
    </source>
</evidence>
<evidence type="ECO:0000259" key="2">
    <source>
        <dbReference type="PROSITE" id="PS51746"/>
    </source>
</evidence>
<dbReference type="RefSeq" id="WP_377961629.1">
    <property type="nucleotide sequence ID" value="NZ_JBHZOL010000021.1"/>
</dbReference>
<dbReference type="PANTHER" id="PTHR13832:SF827">
    <property type="entry name" value="PROTEIN PHOSPHATASE 1L"/>
    <property type="match status" value="1"/>
</dbReference>
<name>A0ABW6IAY9_9CYAN</name>
<proteinExistence type="predicted"/>
<accession>A0ABW6IAY9</accession>
<dbReference type="Pfam" id="PF13672">
    <property type="entry name" value="PP2C_2"/>
    <property type="match status" value="1"/>
</dbReference>
<dbReference type="PROSITE" id="PS51746">
    <property type="entry name" value="PPM_2"/>
    <property type="match status" value="1"/>
</dbReference>
<comment type="caution">
    <text evidence="3">The sequence shown here is derived from an EMBL/GenBank/DDBJ whole genome shotgun (WGS) entry which is preliminary data.</text>
</comment>
<dbReference type="InterPro" id="IPR036457">
    <property type="entry name" value="PPM-type-like_dom_sf"/>
</dbReference>
<dbReference type="CDD" id="cd00143">
    <property type="entry name" value="PP2Cc"/>
    <property type="match status" value="1"/>
</dbReference>
<dbReference type="SMART" id="SM00332">
    <property type="entry name" value="PP2Cc"/>
    <property type="match status" value="1"/>
</dbReference>
<evidence type="ECO:0000313" key="3">
    <source>
        <dbReference type="EMBL" id="MFE4105313.1"/>
    </source>
</evidence>
<dbReference type="Gene3D" id="3.60.40.10">
    <property type="entry name" value="PPM-type phosphatase domain"/>
    <property type="match status" value="1"/>
</dbReference>
<evidence type="ECO:0000256" key="1">
    <source>
        <dbReference type="SAM" id="MobiDB-lite"/>
    </source>
</evidence>
<feature type="region of interest" description="Disordered" evidence="1">
    <location>
        <begin position="378"/>
        <end position="398"/>
    </location>
</feature>
<organism evidence="3 4">
    <name type="scientific">Almyronema epifaneia S1</name>
    <dbReference type="NCBI Taxonomy" id="2991925"/>
    <lineage>
        <taxon>Bacteria</taxon>
        <taxon>Bacillati</taxon>
        <taxon>Cyanobacteriota</taxon>
        <taxon>Cyanophyceae</taxon>
        <taxon>Nodosilineales</taxon>
        <taxon>Nodosilineaceae</taxon>
        <taxon>Almyronema</taxon>
        <taxon>Almyronema epifaneia</taxon>
    </lineage>
</organism>
<reference evidence="3 4" key="1">
    <citation type="submission" date="2024-10" db="EMBL/GenBank/DDBJ databases">
        <authorList>
            <person name="Ratan Roy A."/>
            <person name="Morales Sandoval P.H."/>
            <person name="De Los Santos Villalobos S."/>
            <person name="Chakraborty S."/>
            <person name="Mukherjee J."/>
        </authorList>
    </citation>
    <scope>NUCLEOTIDE SEQUENCE [LARGE SCALE GENOMIC DNA]</scope>
    <source>
        <strain evidence="3 4">S1</strain>
    </source>
</reference>
<feature type="domain" description="PPM-type phosphatase" evidence="2">
    <location>
        <begin position="455"/>
        <end position="712"/>
    </location>
</feature>
<dbReference type="InterPro" id="IPR015655">
    <property type="entry name" value="PP2C"/>
</dbReference>
<sequence>MLTCSYCQFENPNSNKFCQNCGSPLKLLLAVVTFSGEQTWESSDEALIETSSGQAAVDAVPMEISKEAGTLGRVEAEESENALFTAAAEPTALFPSTSTERAAATVSAEVNATADLPEIRAESPLTLAPTPPALALPLPEELSKPYLDQDQRYQLKQPLSPTPFSHLEFEADVIDCQPAAPSPLAELAEQLLRATEQADNEAKEPSHSLTETLPDAAQPYLLLQSNFFPAVPELHCAWQTDSYTVLILEQRSQFAKLSEYWQLEAVEALQQIHWCYEMSELWQALAPYQGQPSLLNLENLRVDEDQILCLQRLYFQSADMQYTLRDLGLLWQIMLQQAPNALSDLITLASDLGAGNLETIETLQARLVAIADRLLQPEGTPQLSPAPQQEEALPTAAQPQANAEELANMEAAIAEASQLLLDTDTEDLLERIDEDNLTNDSPTMVLPMMLVELSEAGQTHVGQQREHNEDTFCIQSEICRLETPKDRRLQAKGLYILCDGMGGHESGEVASALAVESLQAYFSEHWQSSLPSEEEIKQAIAQANDVIYNTNQADERSGNSRMGTTLVMLLLQETHAVIAHVGDSRLYCYSRRLGLQQVTCDHEVGQREIQRGVEPAIAYARPDAYQLTQALGPRDSSNIRPSISFLEFSEDTVLLLCSDGLSDNDLLDTHVSSHIEPLLSNRTDLEAGLEQLINLANEQNGHDNITAIAISIKVKPNLDKLKKAS</sequence>
<dbReference type="EMBL" id="JBHZOL010000021">
    <property type="protein sequence ID" value="MFE4105313.1"/>
    <property type="molecule type" value="Genomic_DNA"/>
</dbReference>
<dbReference type="PANTHER" id="PTHR13832">
    <property type="entry name" value="PROTEIN PHOSPHATASE 2C"/>
    <property type="match status" value="1"/>
</dbReference>
<dbReference type="NCBIfam" id="NF011149">
    <property type="entry name" value="PRK14559.1"/>
    <property type="match status" value="1"/>
</dbReference>
<dbReference type="Proteomes" id="UP001600165">
    <property type="component" value="Unassembled WGS sequence"/>
</dbReference>